<evidence type="ECO:0008006" key="3">
    <source>
        <dbReference type="Google" id="ProtNLM"/>
    </source>
</evidence>
<accession>A0A844G178</accession>
<keyword evidence="2" id="KW-1185">Reference proteome</keyword>
<evidence type="ECO:0000313" key="1">
    <source>
        <dbReference type="EMBL" id="MST96714.1"/>
    </source>
</evidence>
<reference evidence="1 2" key="1">
    <citation type="submission" date="2019-08" db="EMBL/GenBank/DDBJ databases">
        <title>In-depth cultivation of the pig gut microbiome towards novel bacterial diversity and tailored functional studies.</title>
        <authorList>
            <person name="Wylensek D."/>
            <person name="Hitch T.C.A."/>
            <person name="Clavel T."/>
        </authorList>
    </citation>
    <scope>NUCLEOTIDE SEQUENCE [LARGE SCALE GENOMIC DNA]</scope>
    <source>
        <strain evidence="1 2">BBE-744-WT-12</strain>
    </source>
</reference>
<dbReference type="RefSeq" id="WP_106052376.1">
    <property type="nucleotide sequence ID" value="NZ_CALXOB010000044.1"/>
</dbReference>
<organism evidence="1 2">
    <name type="scientific">Victivallis lenta</name>
    <dbReference type="NCBI Taxonomy" id="2606640"/>
    <lineage>
        <taxon>Bacteria</taxon>
        <taxon>Pseudomonadati</taxon>
        <taxon>Lentisphaerota</taxon>
        <taxon>Lentisphaeria</taxon>
        <taxon>Victivallales</taxon>
        <taxon>Victivallaceae</taxon>
        <taxon>Victivallis</taxon>
    </lineage>
</organism>
<proteinExistence type="predicted"/>
<dbReference type="Proteomes" id="UP000435649">
    <property type="component" value="Unassembled WGS sequence"/>
</dbReference>
<sequence>MHPDKQAKQALTRAIREAGNMRRLSEKTGVCYSIINSFNSGKSNICNIPLGTLMRIFPDLSIRFFKEDGSGGDSRAKDSDC</sequence>
<protein>
    <recommendedName>
        <fullName evidence="3">HTH cro/C1-type domain-containing protein</fullName>
    </recommendedName>
</protein>
<evidence type="ECO:0000313" key="2">
    <source>
        <dbReference type="Proteomes" id="UP000435649"/>
    </source>
</evidence>
<dbReference type="EMBL" id="VUNS01000005">
    <property type="protein sequence ID" value="MST96714.1"/>
    <property type="molecule type" value="Genomic_DNA"/>
</dbReference>
<dbReference type="AlphaFoldDB" id="A0A844G178"/>
<comment type="caution">
    <text evidence="1">The sequence shown here is derived from an EMBL/GenBank/DDBJ whole genome shotgun (WGS) entry which is preliminary data.</text>
</comment>
<name>A0A844G178_9BACT</name>
<gene>
    <name evidence="1" type="ORF">FYJ85_06610</name>
</gene>